<gene>
    <name evidence="1" type="ORF">GCM10022257_14850</name>
</gene>
<evidence type="ECO:0000313" key="1">
    <source>
        <dbReference type="EMBL" id="GAA4269384.1"/>
    </source>
</evidence>
<keyword evidence="2" id="KW-1185">Reference proteome</keyword>
<organism evidence="1 2">
    <name type="scientific">Hyunsoonleella aestuarii</name>
    <dbReference type="NCBI Taxonomy" id="912802"/>
    <lineage>
        <taxon>Bacteria</taxon>
        <taxon>Pseudomonadati</taxon>
        <taxon>Bacteroidota</taxon>
        <taxon>Flavobacteriia</taxon>
        <taxon>Flavobacteriales</taxon>
        <taxon>Flavobacteriaceae</taxon>
    </lineage>
</organism>
<proteinExistence type="predicted"/>
<name>A0ABP8EBJ0_9FLAO</name>
<dbReference type="Proteomes" id="UP001500027">
    <property type="component" value="Unassembled WGS sequence"/>
</dbReference>
<evidence type="ECO:0000313" key="2">
    <source>
        <dbReference type="Proteomes" id="UP001500027"/>
    </source>
</evidence>
<sequence length="64" mass="7618">MIDDYMFDVKINHLLQLRINEAAKNPKSISANSNSNDYLCALKLHSEFRICRNYQNKNWLEERS</sequence>
<accession>A0ABP8EBJ0</accession>
<reference evidence="2" key="1">
    <citation type="journal article" date="2019" name="Int. J. Syst. Evol. Microbiol.">
        <title>The Global Catalogue of Microorganisms (GCM) 10K type strain sequencing project: providing services to taxonomists for standard genome sequencing and annotation.</title>
        <authorList>
            <consortium name="The Broad Institute Genomics Platform"/>
            <consortium name="The Broad Institute Genome Sequencing Center for Infectious Disease"/>
            <person name="Wu L."/>
            <person name="Ma J."/>
        </authorList>
    </citation>
    <scope>NUCLEOTIDE SEQUENCE [LARGE SCALE GENOMIC DNA]</scope>
    <source>
        <strain evidence="2">JCM 17452</strain>
    </source>
</reference>
<comment type="caution">
    <text evidence="1">The sequence shown here is derived from an EMBL/GenBank/DDBJ whole genome shotgun (WGS) entry which is preliminary data.</text>
</comment>
<dbReference type="EMBL" id="BAABAV010000001">
    <property type="protein sequence ID" value="GAA4269384.1"/>
    <property type="molecule type" value="Genomic_DNA"/>
</dbReference>
<protein>
    <submittedName>
        <fullName evidence="1">Uncharacterized protein</fullName>
    </submittedName>
</protein>